<proteinExistence type="predicted"/>
<protein>
    <recommendedName>
        <fullName evidence="3">YkgJ family cysteine cluster protein</fullName>
    </recommendedName>
</protein>
<evidence type="ECO:0008006" key="3">
    <source>
        <dbReference type="Google" id="ProtNLM"/>
    </source>
</evidence>
<dbReference type="Proteomes" id="UP000055590">
    <property type="component" value="Chromosome"/>
</dbReference>
<evidence type="ECO:0000313" key="2">
    <source>
        <dbReference type="Proteomes" id="UP000055590"/>
    </source>
</evidence>
<dbReference type="KEGG" id="vin:AKJ08_0261"/>
<name>A0A0K1P9T5_9BACT</name>
<gene>
    <name evidence="1" type="ORF">AKJ08_0261</name>
</gene>
<sequence length="98" mass="10643">MECTCCGACCVAPDIAALDKPLGVRCRHLGDDNLCTIYESRPQICRDYAADALCERIAAPSLHERVERYLTEFGLLDEARANAGASSMRQARGLPILG</sequence>
<dbReference type="PANTHER" id="PTHR36931:SF1">
    <property type="entry name" value="UPF0153 PROTEIN YEIW"/>
    <property type="match status" value="1"/>
</dbReference>
<dbReference type="PANTHER" id="PTHR36931">
    <property type="entry name" value="UPF0153 PROTEIN YEIW"/>
    <property type="match status" value="1"/>
</dbReference>
<evidence type="ECO:0000313" key="1">
    <source>
        <dbReference type="EMBL" id="AKU89874.1"/>
    </source>
</evidence>
<dbReference type="OrthoDB" id="71604at2"/>
<dbReference type="AlphaFoldDB" id="A0A0K1P9T5"/>
<keyword evidence="2" id="KW-1185">Reference proteome</keyword>
<dbReference type="InterPro" id="IPR052572">
    <property type="entry name" value="UPF0153_domain"/>
</dbReference>
<dbReference type="PATRIC" id="fig|1391653.3.peg.273"/>
<accession>A0A0K1P9T5</accession>
<reference evidence="1 2" key="1">
    <citation type="submission" date="2015-08" db="EMBL/GenBank/DDBJ databases">
        <authorList>
            <person name="Babu N.S."/>
            <person name="Beckwith C.J."/>
            <person name="Beseler K.G."/>
            <person name="Brison A."/>
            <person name="Carone J.V."/>
            <person name="Caskin T.P."/>
            <person name="Diamond M."/>
            <person name="Durham M.E."/>
            <person name="Foxe J.M."/>
            <person name="Go M."/>
            <person name="Henderson B.A."/>
            <person name="Jones I.B."/>
            <person name="McGettigan J.A."/>
            <person name="Micheletti S.J."/>
            <person name="Nasrallah M.E."/>
            <person name="Ortiz D."/>
            <person name="Piller C.R."/>
            <person name="Privatt S.R."/>
            <person name="Schneider S.L."/>
            <person name="Sharp S."/>
            <person name="Smith T.C."/>
            <person name="Stanton J.D."/>
            <person name="Ullery H.E."/>
            <person name="Wilson R.J."/>
            <person name="Serrano M.G."/>
            <person name="Buck G."/>
            <person name="Lee V."/>
            <person name="Wang Y."/>
            <person name="Carvalho R."/>
            <person name="Voegtly L."/>
            <person name="Shi R."/>
            <person name="Duckworth R."/>
            <person name="Johnson A."/>
            <person name="Loviza R."/>
            <person name="Walstead R."/>
            <person name="Shah Z."/>
            <person name="Kiflezghi M."/>
            <person name="Wade K."/>
            <person name="Ball S.L."/>
            <person name="Bradley K.W."/>
            <person name="Asai D.J."/>
            <person name="Bowman C.A."/>
            <person name="Russell D.A."/>
            <person name="Pope W.H."/>
            <person name="Jacobs-Sera D."/>
            <person name="Hendrix R.W."/>
            <person name="Hatfull G.F."/>
        </authorList>
    </citation>
    <scope>NUCLEOTIDE SEQUENCE [LARGE SCALE GENOMIC DNA]</scope>
    <source>
        <strain evidence="1 2">DSM 27710</strain>
    </source>
</reference>
<dbReference type="STRING" id="1391653.AKJ08_0261"/>
<dbReference type="EMBL" id="CP012332">
    <property type="protein sequence ID" value="AKU89874.1"/>
    <property type="molecule type" value="Genomic_DNA"/>
</dbReference>
<organism evidence="1 2">
    <name type="scientific">Vulgatibacter incomptus</name>
    <dbReference type="NCBI Taxonomy" id="1391653"/>
    <lineage>
        <taxon>Bacteria</taxon>
        <taxon>Pseudomonadati</taxon>
        <taxon>Myxococcota</taxon>
        <taxon>Myxococcia</taxon>
        <taxon>Myxococcales</taxon>
        <taxon>Cystobacterineae</taxon>
        <taxon>Vulgatibacteraceae</taxon>
        <taxon>Vulgatibacter</taxon>
    </lineage>
</organism>
<dbReference type="RefSeq" id="WP_050724399.1">
    <property type="nucleotide sequence ID" value="NZ_CP012332.1"/>
</dbReference>